<evidence type="ECO:0000256" key="2">
    <source>
        <dbReference type="ARBA" id="ARBA00022734"/>
    </source>
</evidence>
<evidence type="ECO:0000256" key="1">
    <source>
        <dbReference type="ARBA" id="ARBA00022729"/>
    </source>
</evidence>
<dbReference type="InterPro" id="IPR036404">
    <property type="entry name" value="Jacalin-like_lectin_dom_sf"/>
</dbReference>
<reference evidence="5" key="1">
    <citation type="submission" date="2021-02" db="EMBL/GenBank/DDBJ databases">
        <title>Psilocybe cubensis genome.</title>
        <authorList>
            <person name="Mckernan K.J."/>
            <person name="Crawford S."/>
            <person name="Trippe A."/>
            <person name="Kane L.T."/>
            <person name="Mclaughlin S."/>
        </authorList>
    </citation>
    <scope>NUCLEOTIDE SEQUENCE [LARGE SCALE GENOMIC DNA]</scope>
    <source>
        <strain evidence="5">MGC-MH-2018</strain>
    </source>
</reference>
<evidence type="ECO:0000256" key="3">
    <source>
        <dbReference type="SAM" id="MobiDB-lite"/>
    </source>
</evidence>
<dbReference type="SUPFAM" id="SSF51101">
    <property type="entry name" value="Mannose-binding lectins"/>
    <property type="match status" value="1"/>
</dbReference>
<dbReference type="SMART" id="SM00915">
    <property type="entry name" value="Jacalin"/>
    <property type="match status" value="1"/>
</dbReference>
<dbReference type="PANTHER" id="PTHR33589">
    <property type="entry name" value="OS11G0524900 PROTEIN"/>
    <property type="match status" value="1"/>
</dbReference>
<keyword evidence="2" id="KW-0430">Lectin</keyword>
<dbReference type="AlphaFoldDB" id="A0A8H7XZD8"/>
<dbReference type="PANTHER" id="PTHR33589:SF3">
    <property type="entry name" value="ZYMOGEN GRANULE MEMBRANE PROTEIN 16-LIKE"/>
    <property type="match status" value="1"/>
</dbReference>
<comment type="caution">
    <text evidence="5">The sequence shown here is derived from an EMBL/GenBank/DDBJ whole genome shotgun (WGS) entry which is preliminary data.</text>
</comment>
<dbReference type="OrthoDB" id="3156891at2759"/>
<organism evidence="5">
    <name type="scientific">Psilocybe cubensis</name>
    <name type="common">Psychedelic mushroom</name>
    <name type="synonym">Stropharia cubensis</name>
    <dbReference type="NCBI Taxonomy" id="181762"/>
    <lineage>
        <taxon>Eukaryota</taxon>
        <taxon>Fungi</taxon>
        <taxon>Dikarya</taxon>
        <taxon>Basidiomycota</taxon>
        <taxon>Agaricomycotina</taxon>
        <taxon>Agaricomycetes</taxon>
        <taxon>Agaricomycetidae</taxon>
        <taxon>Agaricales</taxon>
        <taxon>Agaricineae</taxon>
        <taxon>Strophariaceae</taxon>
        <taxon>Psilocybe</taxon>
    </lineage>
</organism>
<dbReference type="Pfam" id="PF01419">
    <property type="entry name" value="Jacalin"/>
    <property type="match status" value="1"/>
</dbReference>
<keyword evidence="1" id="KW-0732">Signal</keyword>
<accession>A0A8H7XZD8</accession>
<evidence type="ECO:0000259" key="4">
    <source>
        <dbReference type="PROSITE" id="PS51752"/>
    </source>
</evidence>
<dbReference type="InterPro" id="IPR001229">
    <property type="entry name" value="Jacalin-like_lectin_dom"/>
</dbReference>
<gene>
    <name evidence="5" type="ORF">JR316_002873</name>
</gene>
<feature type="region of interest" description="Disordered" evidence="3">
    <location>
        <begin position="1"/>
        <end position="25"/>
    </location>
</feature>
<dbReference type="GO" id="GO:0030246">
    <property type="term" value="F:carbohydrate binding"/>
    <property type="evidence" value="ECO:0007669"/>
    <property type="project" value="UniProtKB-KW"/>
</dbReference>
<sequence>MGLDGQTKQNYPYQGGTGGKPFDDFHPDRKVISHIRIRADKTIDAIQVVYKDDPEPTQLHGGDGGDAYEFYLEEGETIVEITGRADKYIDQLVFVVSTGRSSPTYGGDGGQPFSWTAEDGYHFRHFTGRSDKRVDGLQPFFEAD</sequence>
<dbReference type="EMBL" id="JAFIQS010000003">
    <property type="protein sequence ID" value="KAG5170800.1"/>
    <property type="molecule type" value="Genomic_DNA"/>
</dbReference>
<dbReference type="PROSITE" id="PS51752">
    <property type="entry name" value="JACALIN_LECTIN"/>
    <property type="match status" value="1"/>
</dbReference>
<proteinExistence type="predicted"/>
<feature type="compositionally biased region" description="Polar residues" evidence="3">
    <location>
        <begin position="1"/>
        <end position="12"/>
    </location>
</feature>
<protein>
    <recommendedName>
        <fullName evidence="4">Jacalin-type lectin domain-containing protein</fullName>
    </recommendedName>
</protein>
<name>A0A8H7XZD8_PSICU</name>
<evidence type="ECO:0000313" key="5">
    <source>
        <dbReference type="EMBL" id="KAG5170800.1"/>
    </source>
</evidence>
<dbReference type="Gene3D" id="2.100.10.30">
    <property type="entry name" value="Jacalin-like lectin domain"/>
    <property type="match status" value="1"/>
</dbReference>
<feature type="domain" description="Jacalin-type lectin" evidence="4">
    <location>
        <begin position="8"/>
        <end position="143"/>
    </location>
</feature>
<dbReference type="InterPro" id="IPR052321">
    <property type="entry name" value="PolyBind_ProtTraffic"/>
</dbReference>